<dbReference type="FunCoup" id="A0A7N4P552">
    <property type="interactions" value="6"/>
</dbReference>
<organism evidence="3 4">
    <name type="scientific">Sarcophilus harrisii</name>
    <name type="common">Tasmanian devil</name>
    <name type="synonym">Sarcophilus laniarius</name>
    <dbReference type="NCBI Taxonomy" id="9305"/>
    <lineage>
        <taxon>Eukaryota</taxon>
        <taxon>Metazoa</taxon>
        <taxon>Chordata</taxon>
        <taxon>Craniata</taxon>
        <taxon>Vertebrata</taxon>
        <taxon>Euteleostomi</taxon>
        <taxon>Mammalia</taxon>
        <taxon>Metatheria</taxon>
        <taxon>Dasyuromorphia</taxon>
        <taxon>Dasyuridae</taxon>
        <taxon>Sarcophilus</taxon>
    </lineage>
</organism>
<dbReference type="Proteomes" id="UP000007648">
    <property type="component" value="Unassembled WGS sequence"/>
</dbReference>
<evidence type="ECO:0000313" key="3">
    <source>
        <dbReference type="Ensembl" id="ENSSHAP00000033177.1"/>
    </source>
</evidence>
<evidence type="ECO:0000259" key="2">
    <source>
        <dbReference type="Pfam" id="PF17733"/>
    </source>
</evidence>
<feature type="domain" description="Peroxisomal membrane protein PEX14-like KPWE" evidence="2">
    <location>
        <begin position="67"/>
        <end position="109"/>
    </location>
</feature>
<feature type="compositionally biased region" description="Basic and acidic residues" evidence="1">
    <location>
        <begin position="9"/>
        <end position="31"/>
    </location>
</feature>
<feature type="region of interest" description="Disordered" evidence="1">
    <location>
        <begin position="94"/>
        <end position="146"/>
    </location>
</feature>
<dbReference type="InParanoid" id="A0A7N4P552"/>
<proteinExistence type="predicted"/>
<dbReference type="GeneTree" id="ENSGT01020000231049"/>
<dbReference type="AlphaFoldDB" id="A0A7N4P552"/>
<dbReference type="InterPro" id="IPR039995">
    <property type="entry name" value="PEX39"/>
</dbReference>
<dbReference type="Ensembl" id="ENSSHAT00000050990.1">
    <property type="protein sequence ID" value="ENSSHAP00000033177.1"/>
    <property type="gene ID" value="ENSSHAG00000027424.1"/>
</dbReference>
<reference evidence="3 4" key="1">
    <citation type="journal article" date="2011" name="Proc. Natl. Acad. Sci. U.S.A.">
        <title>Genetic diversity and population structure of the endangered marsupial Sarcophilus harrisii (Tasmanian devil).</title>
        <authorList>
            <person name="Miller W."/>
            <person name="Hayes V.M."/>
            <person name="Ratan A."/>
            <person name="Petersen D.C."/>
            <person name="Wittekindt N.E."/>
            <person name="Miller J."/>
            <person name="Walenz B."/>
            <person name="Knight J."/>
            <person name="Qi J."/>
            <person name="Zhao F."/>
            <person name="Wang Q."/>
            <person name="Bedoya-Reina O.C."/>
            <person name="Katiyar N."/>
            <person name="Tomsho L.P."/>
            <person name="Kasson L.M."/>
            <person name="Hardie R.A."/>
            <person name="Woodbridge P."/>
            <person name="Tindall E.A."/>
            <person name="Bertelsen M.F."/>
            <person name="Dixon D."/>
            <person name="Pyecroft S."/>
            <person name="Helgen K.M."/>
            <person name="Lesk A.M."/>
            <person name="Pringle T.H."/>
            <person name="Patterson N."/>
            <person name="Zhang Y."/>
            <person name="Kreiss A."/>
            <person name="Woods G.M."/>
            <person name="Jones M.E."/>
            <person name="Schuster S.C."/>
        </authorList>
    </citation>
    <scope>NUCLEOTIDE SEQUENCE [LARGE SCALE GENOMIC DNA]</scope>
</reference>
<sequence length="146" mass="15959">MPRVPGAPAREEEGGPSRRPRDAARAEEPRRPGVGQAGPARPCARDQGPALPKGTREVPEASRAVPLSEILRLVQQGQDIPGLQKLHITATCREPTASRIPRRPKPWETRLPARRQPWLRSGSAASDTPGQPEQIRPLPSHCPQHT</sequence>
<accession>A0A7N4P552</accession>
<reference evidence="3" key="2">
    <citation type="submission" date="2025-08" db="UniProtKB">
        <authorList>
            <consortium name="Ensembl"/>
        </authorList>
    </citation>
    <scope>IDENTIFICATION</scope>
</reference>
<feature type="region of interest" description="Disordered" evidence="1">
    <location>
        <begin position="1"/>
        <end position="62"/>
    </location>
</feature>
<dbReference type="Pfam" id="PF17733">
    <property type="entry name" value="KPWE_dom"/>
    <property type="match status" value="1"/>
</dbReference>
<protein>
    <recommendedName>
        <fullName evidence="2">Peroxisomal membrane protein PEX14-like KPWE domain-containing protein</fullName>
    </recommendedName>
</protein>
<name>A0A7N4P552_SARHA</name>
<dbReference type="PANTHER" id="PTHR40657">
    <property type="entry name" value="HYPOTHETICAL PROTEIN LOC681367"/>
    <property type="match status" value="1"/>
</dbReference>
<gene>
    <name evidence="3" type="primary">PEX39</name>
</gene>
<evidence type="ECO:0000256" key="1">
    <source>
        <dbReference type="SAM" id="MobiDB-lite"/>
    </source>
</evidence>
<keyword evidence="4" id="KW-1185">Reference proteome</keyword>
<reference evidence="3" key="3">
    <citation type="submission" date="2025-09" db="UniProtKB">
        <authorList>
            <consortium name="Ensembl"/>
        </authorList>
    </citation>
    <scope>IDENTIFICATION</scope>
</reference>
<dbReference type="InterPro" id="IPR040554">
    <property type="entry name" value="KPWE_PEX14_dom"/>
</dbReference>
<evidence type="ECO:0000313" key="4">
    <source>
        <dbReference type="Proteomes" id="UP000007648"/>
    </source>
</evidence>
<dbReference type="PANTHER" id="PTHR40657:SF1">
    <property type="entry name" value="RIKEN CDNA 2310039H08 GENE"/>
    <property type="match status" value="1"/>
</dbReference>